<dbReference type="PIRSF" id="PIRSF000130">
    <property type="entry name" value="IMPDH"/>
    <property type="match status" value="1"/>
</dbReference>
<organism evidence="14">
    <name type="scientific">freshwater metagenome</name>
    <dbReference type="NCBI Taxonomy" id="449393"/>
    <lineage>
        <taxon>unclassified sequences</taxon>
        <taxon>metagenomes</taxon>
        <taxon>ecological metagenomes</taxon>
    </lineage>
</organism>
<dbReference type="PROSITE" id="PS00487">
    <property type="entry name" value="IMP_DH_GMP_RED"/>
    <property type="match status" value="1"/>
</dbReference>
<dbReference type="Pfam" id="PF00571">
    <property type="entry name" value="CBS"/>
    <property type="match status" value="2"/>
</dbReference>
<keyword evidence="7" id="KW-0658">Purine biosynthesis</keyword>
<comment type="cofactor">
    <cofactor evidence="1">
        <name>K(+)</name>
        <dbReference type="ChEBI" id="CHEBI:29103"/>
    </cofactor>
</comment>
<evidence type="ECO:0000256" key="7">
    <source>
        <dbReference type="ARBA" id="ARBA00022755"/>
    </source>
</evidence>
<evidence type="ECO:0000313" key="14">
    <source>
        <dbReference type="EMBL" id="CAB4944181.1"/>
    </source>
</evidence>
<dbReference type="SMART" id="SM01240">
    <property type="entry name" value="IMPDH"/>
    <property type="match status" value="1"/>
</dbReference>
<sequence length="505" mass="53450">MSDPQYAGTPEKFGAIGLTYDDVLLLPGETDVIPSEVNTATKLTREITIAVPLVSAAMDTVTEARMAIAMARQGGIGVLHRNLSIEDQAAQVDMVKRSESGMISDPVTVGADATLAELDELCGRYRVSGLPVVDEHRTLLGIVTNRDLLFIPIDEFAQRRVREVMTPMPLITAPVGISRADAAGLLAKHKIEKLPLVDETGRLRGLITVKDFVKTVQFPAATKDGEGRLRVAAAIGYWGDAWERATALVEAGVDVLVADTANGEARLLLEMIARLKSDPFTRHVQVIGGNVATRSGAQALVDAGADAVKVGVGPGSICTTRVVAGVGVPQVTAIYDASLACRPAGVPVIGDGGLQYSGDIAKALVAGADTVMLGSLLAGCEESPGDLVFVNGKQFKHYRGMGSIGAMASRGRVSYSKDRYFQADVNNDEKIVAEGVEGQVPYRGPLSAVAHQLIGGLGQSMFYVGARTIPELQERGRFVRITAAGLKESHPHDILMTVEAPNYQS</sequence>
<feature type="domain" description="CBS" evidence="13">
    <location>
        <begin position="165"/>
        <end position="222"/>
    </location>
</feature>
<dbReference type="AlphaFoldDB" id="A0A6J7JN94"/>
<feature type="domain" description="CBS" evidence="13">
    <location>
        <begin position="102"/>
        <end position="158"/>
    </location>
</feature>
<dbReference type="GO" id="GO:0006183">
    <property type="term" value="P:GTP biosynthetic process"/>
    <property type="evidence" value="ECO:0007669"/>
    <property type="project" value="TreeGrafter"/>
</dbReference>
<dbReference type="EMBL" id="CAFBND010000045">
    <property type="protein sequence ID" value="CAB4944181.1"/>
    <property type="molecule type" value="Genomic_DNA"/>
</dbReference>
<dbReference type="InterPro" id="IPR005990">
    <property type="entry name" value="IMP_DH"/>
</dbReference>
<accession>A0A6J7JN94</accession>
<keyword evidence="8" id="KW-0630">Potassium</keyword>
<evidence type="ECO:0000259" key="13">
    <source>
        <dbReference type="PROSITE" id="PS51371"/>
    </source>
</evidence>
<evidence type="ECO:0000256" key="12">
    <source>
        <dbReference type="ARBA" id="ARBA00048028"/>
    </source>
</evidence>
<dbReference type="GO" id="GO:0003938">
    <property type="term" value="F:IMP dehydrogenase activity"/>
    <property type="evidence" value="ECO:0007669"/>
    <property type="project" value="UniProtKB-EC"/>
</dbReference>
<evidence type="ECO:0000256" key="10">
    <source>
        <dbReference type="ARBA" id="ARBA00023027"/>
    </source>
</evidence>
<dbReference type="InterPro" id="IPR000644">
    <property type="entry name" value="CBS_dom"/>
</dbReference>
<evidence type="ECO:0000256" key="8">
    <source>
        <dbReference type="ARBA" id="ARBA00022958"/>
    </source>
</evidence>
<name>A0A6J7JN94_9ZZZZ</name>
<dbReference type="InterPro" id="IPR015875">
    <property type="entry name" value="IMP_DH/GMP_Rdtase_CS"/>
</dbReference>
<evidence type="ECO:0000256" key="1">
    <source>
        <dbReference type="ARBA" id="ARBA00001958"/>
    </source>
</evidence>
<gene>
    <name evidence="14" type="ORF">UFOPK3752_01251</name>
    <name evidence="15" type="ORF">UFOPK4150_01431</name>
</gene>
<dbReference type="GO" id="GO:0046872">
    <property type="term" value="F:metal ion binding"/>
    <property type="evidence" value="ECO:0007669"/>
    <property type="project" value="UniProtKB-KW"/>
</dbReference>
<protein>
    <submittedName>
        <fullName evidence="14">Unannotated protein</fullName>
    </submittedName>
</protein>
<evidence type="ECO:0000256" key="2">
    <source>
        <dbReference type="ARBA" id="ARBA00005502"/>
    </source>
</evidence>
<dbReference type="EMBL" id="CAFBPU010000029">
    <property type="protein sequence ID" value="CAB5035038.1"/>
    <property type="molecule type" value="Genomic_DNA"/>
</dbReference>
<dbReference type="PROSITE" id="PS51371">
    <property type="entry name" value="CBS"/>
    <property type="match status" value="2"/>
</dbReference>
<dbReference type="PANTHER" id="PTHR11911">
    <property type="entry name" value="INOSINE-5-MONOPHOSPHATE DEHYDROGENASE RELATED"/>
    <property type="match status" value="1"/>
</dbReference>
<comment type="subunit">
    <text evidence="3">Homotetramer.</text>
</comment>
<dbReference type="SMART" id="SM00116">
    <property type="entry name" value="CBS"/>
    <property type="match status" value="2"/>
</dbReference>
<dbReference type="SUPFAM" id="SSF51412">
    <property type="entry name" value="Inosine monophosphate dehydrogenase (IMPDH)"/>
    <property type="match status" value="1"/>
</dbReference>
<dbReference type="HAMAP" id="MF_01964">
    <property type="entry name" value="IMPDH"/>
    <property type="match status" value="1"/>
</dbReference>
<evidence type="ECO:0000256" key="9">
    <source>
        <dbReference type="ARBA" id="ARBA00023002"/>
    </source>
</evidence>
<dbReference type="CDD" id="cd00381">
    <property type="entry name" value="IMPDH"/>
    <property type="match status" value="1"/>
</dbReference>
<evidence type="ECO:0000256" key="6">
    <source>
        <dbReference type="ARBA" id="ARBA00022749"/>
    </source>
</evidence>
<dbReference type="InterPro" id="IPR046342">
    <property type="entry name" value="CBS_dom_sf"/>
</dbReference>
<dbReference type="InterPro" id="IPR013785">
    <property type="entry name" value="Aldolase_TIM"/>
</dbReference>
<evidence type="ECO:0000313" key="15">
    <source>
        <dbReference type="EMBL" id="CAB5035038.1"/>
    </source>
</evidence>
<evidence type="ECO:0000256" key="5">
    <source>
        <dbReference type="ARBA" id="ARBA00022737"/>
    </source>
</evidence>
<comment type="similarity">
    <text evidence="2">Belongs to the IMPDH/GMPR family.</text>
</comment>
<dbReference type="CDD" id="cd04601">
    <property type="entry name" value="CBS_pair_IMPDH"/>
    <property type="match status" value="1"/>
</dbReference>
<evidence type="ECO:0000256" key="3">
    <source>
        <dbReference type="ARBA" id="ARBA00011881"/>
    </source>
</evidence>
<keyword evidence="6" id="KW-0332">GMP biosynthesis</keyword>
<evidence type="ECO:0000256" key="11">
    <source>
        <dbReference type="ARBA" id="ARBA00023122"/>
    </source>
</evidence>
<keyword evidence="9" id="KW-0560">Oxidoreductase</keyword>
<dbReference type="SUPFAM" id="SSF54631">
    <property type="entry name" value="CBS-domain pair"/>
    <property type="match status" value="1"/>
</dbReference>
<dbReference type="NCBIfam" id="TIGR01302">
    <property type="entry name" value="IMP_dehydrog"/>
    <property type="match status" value="1"/>
</dbReference>
<evidence type="ECO:0000256" key="4">
    <source>
        <dbReference type="ARBA" id="ARBA00022723"/>
    </source>
</evidence>
<keyword evidence="5" id="KW-0677">Repeat</keyword>
<dbReference type="Gene3D" id="3.20.20.70">
    <property type="entry name" value="Aldolase class I"/>
    <property type="match status" value="1"/>
</dbReference>
<comment type="catalytic activity">
    <reaction evidence="12">
        <text>IMP + NAD(+) + H2O = XMP + NADH + H(+)</text>
        <dbReference type="Rhea" id="RHEA:11708"/>
        <dbReference type="ChEBI" id="CHEBI:15377"/>
        <dbReference type="ChEBI" id="CHEBI:15378"/>
        <dbReference type="ChEBI" id="CHEBI:57464"/>
        <dbReference type="ChEBI" id="CHEBI:57540"/>
        <dbReference type="ChEBI" id="CHEBI:57945"/>
        <dbReference type="ChEBI" id="CHEBI:58053"/>
        <dbReference type="EC" id="1.1.1.205"/>
    </reaction>
</comment>
<keyword evidence="4" id="KW-0479">Metal-binding</keyword>
<reference evidence="14" key="1">
    <citation type="submission" date="2020-05" db="EMBL/GenBank/DDBJ databases">
        <authorList>
            <person name="Chiriac C."/>
            <person name="Salcher M."/>
            <person name="Ghai R."/>
            <person name="Kavagutti S V."/>
        </authorList>
    </citation>
    <scope>NUCLEOTIDE SEQUENCE</scope>
</reference>
<keyword evidence="11" id="KW-0129">CBS domain</keyword>
<dbReference type="GO" id="GO:0006177">
    <property type="term" value="P:GMP biosynthetic process"/>
    <property type="evidence" value="ECO:0007669"/>
    <property type="project" value="UniProtKB-KW"/>
</dbReference>
<keyword evidence="10" id="KW-0520">NAD</keyword>
<proteinExistence type="inferred from homology"/>
<dbReference type="PANTHER" id="PTHR11911:SF111">
    <property type="entry name" value="INOSINE-5'-MONOPHOSPHATE DEHYDROGENASE"/>
    <property type="match status" value="1"/>
</dbReference>
<dbReference type="InterPro" id="IPR001093">
    <property type="entry name" value="IMP_DH_GMPRt"/>
</dbReference>
<dbReference type="Pfam" id="PF00478">
    <property type="entry name" value="IMPDH"/>
    <property type="match status" value="1"/>
</dbReference>
<dbReference type="FunFam" id="3.20.20.70:FF:000003">
    <property type="entry name" value="GMP reductase"/>
    <property type="match status" value="1"/>
</dbReference>